<dbReference type="PANTHER" id="PTHR12734:SF0">
    <property type="entry name" value="18S RRNA (GUANINE-N(7))-METHYLTRANSFERASE-RELATED"/>
    <property type="match status" value="1"/>
</dbReference>
<dbReference type="EMBL" id="BARU01031296">
    <property type="protein sequence ID" value="GAH73095.1"/>
    <property type="molecule type" value="Genomic_DNA"/>
</dbReference>
<dbReference type="InterPro" id="IPR039769">
    <property type="entry name" value="Bud23-like"/>
</dbReference>
<comment type="caution">
    <text evidence="2">The sequence shown here is derived from an EMBL/GenBank/DDBJ whole genome shotgun (WGS) entry which is preliminary data.</text>
</comment>
<sequence>MVRKNRLPKFPEDYLNDKAEEYDSSKWMERNQKRSTLYSLQYLIDEKLNDREDSGIEMSASSLILDLGCGSGFSSVILIENGFRVIGIDILEDMLSKAREKKRNFDDYKDLELILADINYLPIKPNSVYHILSISSYNFITYGMENFGEKVKLINDTAKYLHKILKNKGRIIIEFYPKDDKELKMFNKSFINNG</sequence>
<protein>
    <recommendedName>
        <fullName evidence="1">Methyltransferase domain-containing protein</fullName>
    </recommendedName>
</protein>
<dbReference type="GO" id="GO:0070476">
    <property type="term" value="P:rRNA (guanine-N7)-methylation"/>
    <property type="evidence" value="ECO:0007669"/>
    <property type="project" value="InterPro"/>
</dbReference>
<dbReference type="Gene3D" id="3.40.50.150">
    <property type="entry name" value="Vaccinia Virus protein VP39"/>
    <property type="match status" value="1"/>
</dbReference>
<dbReference type="GO" id="GO:0016435">
    <property type="term" value="F:rRNA (guanine) methyltransferase activity"/>
    <property type="evidence" value="ECO:0007669"/>
    <property type="project" value="InterPro"/>
</dbReference>
<dbReference type="AlphaFoldDB" id="X1IV12"/>
<dbReference type="InterPro" id="IPR029063">
    <property type="entry name" value="SAM-dependent_MTases_sf"/>
</dbReference>
<reference evidence="2" key="1">
    <citation type="journal article" date="2014" name="Front. Microbiol.">
        <title>High frequency of phylogenetically diverse reductive dehalogenase-homologous genes in deep subseafloor sedimentary metagenomes.</title>
        <authorList>
            <person name="Kawai M."/>
            <person name="Futagami T."/>
            <person name="Toyoda A."/>
            <person name="Takaki Y."/>
            <person name="Nishi S."/>
            <person name="Hori S."/>
            <person name="Arai W."/>
            <person name="Tsubouchi T."/>
            <person name="Morono Y."/>
            <person name="Uchiyama I."/>
            <person name="Ito T."/>
            <person name="Fujiyama A."/>
            <person name="Inagaki F."/>
            <person name="Takami H."/>
        </authorList>
    </citation>
    <scope>NUCLEOTIDE SEQUENCE</scope>
    <source>
        <strain evidence="2">Expedition CK06-06</strain>
    </source>
</reference>
<evidence type="ECO:0000259" key="1">
    <source>
        <dbReference type="Pfam" id="PF13847"/>
    </source>
</evidence>
<evidence type="ECO:0000313" key="2">
    <source>
        <dbReference type="EMBL" id="GAH73095.1"/>
    </source>
</evidence>
<dbReference type="InterPro" id="IPR025714">
    <property type="entry name" value="Methyltranfer_dom"/>
</dbReference>
<dbReference type="PANTHER" id="PTHR12734">
    <property type="entry name" value="METHYLTRANSFERASE-RELATED"/>
    <property type="match status" value="1"/>
</dbReference>
<dbReference type="GO" id="GO:0005730">
    <property type="term" value="C:nucleolus"/>
    <property type="evidence" value="ECO:0007669"/>
    <property type="project" value="TreeGrafter"/>
</dbReference>
<accession>X1IV12</accession>
<feature type="domain" description="Methyltransferase" evidence="1">
    <location>
        <begin position="64"/>
        <end position="174"/>
    </location>
</feature>
<name>X1IV12_9ZZZZ</name>
<proteinExistence type="predicted"/>
<dbReference type="CDD" id="cd02440">
    <property type="entry name" value="AdoMet_MTases"/>
    <property type="match status" value="1"/>
</dbReference>
<gene>
    <name evidence="2" type="ORF">S03H2_49524</name>
</gene>
<feature type="non-terminal residue" evidence="2">
    <location>
        <position position="194"/>
    </location>
</feature>
<organism evidence="2">
    <name type="scientific">marine sediment metagenome</name>
    <dbReference type="NCBI Taxonomy" id="412755"/>
    <lineage>
        <taxon>unclassified sequences</taxon>
        <taxon>metagenomes</taxon>
        <taxon>ecological metagenomes</taxon>
    </lineage>
</organism>
<dbReference type="SUPFAM" id="SSF53335">
    <property type="entry name" value="S-adenosyl-L-methionine-dependent methyltransferases"/>
    <property type="match status" value="1"/>
</dbReference>
<dbReference type="Pfam" id="PF13847">
    <property type="entry name" value="Methyltransf_31"/>
    <property type="match status" value="1"/>
</dbReference>